<dbReference type="EMBL" id="SRLO01000001">
    <property type="protein sequence ID" value="TNN89690.1"/>
    <property type="molecule type" value="Genomic_DNA"/>
</dbReference>
<dbReference type="AlphaFoldDB" id="A0A4Z2JHM8"/>
<evidence type="ECO:0000313" key="1">
    <source>
        <dbReference type="EMBL" id="TNN89690.1"/>
    </source>
</evidence>
<keyword evidence="2" id="KW-1185">Reference proteome</keyword>
<protein>
    <submittedName>
        <fullName evidence="1">Uncharacterized protein</fullName>
    </submittedName>
</protein>
<proteinExistence type="predicted"/>
<sequence>MTLDNLSRGLYLEDVTGAVSPCQATSCGGLADIQGDTTRGVLSSLLPDQRKTEQILLGVASKYGKKPQGITHRGIFVRTEGEKRANGKPRVLVLVCVPT</sequence>
<evidence type="ECO:0000313" key="2">
    <source>
        <dbReference type="Proteomes" id="UP000314294"/>
    </source>
</evidence>
<dbReference type="Proteomes" id="UP000314294">
    <property type="component" value="Unassembled WGS sequence"/>
</dbReference>
<comment type="caution">
    <text evidence="1">The sequence shown here is derived from an EMBL/GenBank/DDBJ whole genome shotgun (WGS) entry which is preliminary data.</text>
</comment>
<reference evidence="1 2" key="1">
    <citation type="submission" date="2019-03" db="EMBL/GenBank/DDBJ databases">
        <title>First draft genome of Liparis tanakae, snailfish: a comprehensive survey of snailfish specific genes.</title>
        <authorList>
            <person name="Kim W."/>
            <person name="Song I."/>
            <person name="Jeong J.-H."/>
            <person name="Kim D."/>
            <person name="Kim S."/>
            <person name="Ryu S."/>
            <person name="Song J.Y."/>
            <person name="Lee S.K."/>
        </authorList>
    </citation>
    <scope>NUCLEOTIDE SEQUENCE [LARGE SCALE GENOMIC DNA]</scope>
    <source>
        <tissue evidence="1">Muscle</tissue>
    </source>
</reference>
<accession>A0A4Z2JHM8</accession>
<name>A0A4Z2JHM8_9TELE</name>
<organism evidence="1 2">
    <name type="scientific">Liparis tanakae</name>
    <name type="common">Tanaka's snailfish</name>
    <dbReference type="NCBI Taxonomy" id="230148"/>
    <lineage>
        <taxon>Eukaryota</taxon>
        <taxon>Metazoa</taxon>
        <taxon>Chordata</taxon>
        <taxon>Craniata</taxon>
        <taxon>Vertebrata</taxon>
        <taxon>Euteleostomi</taxon>
        <taxon>Actinopterygii</taxon>
        <taxon>Neopterygii</taxon>
        <taxon>Teleostei</taxon>
        <taxon>Neoteleostei</taxon>
        <taxon>Acanthomorphata</taxon>
        <taxon>Eupercaria</taxon>
        <taxon>Perciformes</taxon>
        <taxon>Cottioidei</taxon>
        <taxon>Cottales</taxon>
        <taxon>Liparidae</taxon>
        <taxon>Liparis</taxon>
    </lineage>
</organism>
<gene>
    <name evidence="1" type="ORF">EYF80_000293</name>
</gene>